<evidence type="ECO:0000256" key="2">
    <source>
        <dbReference type="ARBA" id="ARBA00022679"/>
    </source>
</evidence>
<dbReference type="EMBL" id="VITY01000020">
    <property type="protein sequence ID" value="TWB87793.1"/>
    <property type="molecule type" value="Genomic_DNA"/>
</dbReference>
<sequence length="342" mass="38234">MVVDADREPAYPAQSILDFLVANRLLQNVQQTTFIPLAGGVSSDIWKITTDGRIFVVKRAREKLRVAQDWRAPTSRSRSEVEWFIEAGRIVPGAAPTVIASDSRAGIVAMNYFHPVEYPNWKDELWAGRVSPDFASKVGSMLALIHASTAGLSELTGRVNDDQVFKALRIEPYLEATAQVNQDVSQSLLEIAASVLENKRALVHGDVSPKNILVGNRGPVFLDAECAWYGEPAFDLAFCLNHLLLKCLIVPLRHESLLACFDCLARHYFDNVGWEPKESLEARVSRLLPALLLARVDGKSPVEYLSNEDDKIRVRRFAKRFIVEPSARLSTIGMAWQEELQH</sequence>
<keyword evidence="5" id="KW-0067">ATP-binding</keyword>
<keyword evidence="2 7" id="KW-0808">Transferase</keyword>
<dbReference type="InterPro" id="IPR008266">
    <property type="entry name" value="Tyr_kinase_AS"/>
</dbReference>
<dbReference type="Gene3D" id="3.90.1200.10">
    <property type="match status" value="1"/>
</dbReference>
<keyword evidence="3" id="KW-0547">Nucleotide-binding</keyword>
<dbReference type="InterPro" id="IPR011009">
    <property type="entry name" value="Kinase-like_dom_sf"/>
</dbReference>
<dbReference type="PROSITE" id="PS00109">
    <property type="entry name" value="PROTEIN_KINASE_TYR"/>
    <property type="match status" value="1"/>
</dbReference>
<evidence type="ECO:0000256" key="1">
    <source>
        <dbReference type="ARBA" id="ARBA00010165"/>
    </source>
</evidence>
<accession>A0A560KX34</accession>
<evidence type="ECO:0000259" key="6">
    <source>
        <dbReference type="Pfam" id="PF01636"/>
    </source>
</evidence>
<evidence type="ECO:0000256" key="3">
    <source>
        <dbReference type="ARBA" id="ARBA00022741"/>
    </source>
</evidence>
<feature type="domain" description="Aminoglycoside phosphotransferase" evidence="6">
    <location>
        <begin position="34"/>
        <end position="242"/>
    </location>
</feature>
<dbReference type="PANTHER" id="PTHR34273:SF2">
    <property type="entry name" value="METHYLTHIORIBOSE KINASE"/>
    <property type="match status" value="1"/>
</dbReference>
<evidence type="ECO:0000256" key="5">
    <source>
        <dbReference type="ARBA" id="ARBA00022840"/>
    </source>
</evidence>
<keyword evidence="4" id="KW-0418">Kinase</keyword>
<dbReference type="Gene3D" id="3.30.200.20">
    <property type="entry name" value="Phosphorylase Kinase, domain 1"/>
    <property type="match status" value="1"/>
</dbReference>
<name>A0A560KX34_9BRAD</name>
<dbReference type="SUPFAM" id="SSF56112">
    <property type="entry name" value="Protein kinase-like (PK-like)"/>
    <property type="match status" value="1"/>
</dbReference>
<protein>
    <submittedName>
        <fullName evidence="7">Phosphotransferase family enzyme</fullName>
    </submittedName>
</protein>
<dbReference type="GO" id="GO:0005524">
    <property type="term" value="F:ATP binding"/>
    <property type="evidence" value="ECO:0007669"/>
    <property type="project" value="UniProtKB-KW"/>
</dbReference>
<organism evidence="7 8">
    <name type="scientific">Bradyrhizobium macuxiense</name>
    <dbReference type="NCBI Taxonomy" id="1755647"/>
    <lineage>
        <taxon>Bacteria</taxon>
        <taxon>Pseudomonadati</taxon>
        <taxon>Pseudomonadota</taxon>
        <taxon>Alphaproteobacteria</taxon>
        <taxon>Hyphomicrobiales</taxon>
        <taxon>Nitrobacteraceae</taxon>
        <taxon>Bradyrhizobium</taxon>
    </lineage>
</organism>
<dbReference type="GO" id="GO:0004672">
    <property type="term" value="F:protein kinase activity"/>
    <property type="evidence" value="ECO:0007669"/>
    <property type="project" value="InterPro"/>
</dbReference>
<proteinExistence type="inferred from homology"/>
<dbReference type="Proteomes" id="UP000321304">
    <property type="component" value="Unassembled WGS sequence"/>
</dbReference>
<comment type="similarity">
    <text evidence="1">Belongs to the methylthioribose kinase family.</text>
</comment>
<dbReference type="PANTHER" id="PTHR34273">
    <property type="entry name" value="METHYLTHIORIBOSE KINASE"/>
    <property type="match status" value="1"/>
</dbReference>
<evidence type="ECO:0000313" key="7">
    <source>
        <dbReference type="EMBL" id="TWB87793.1"/>
    </source>
</evidence>
<evidence type="ECO:0000256" key="4">
    <source>
        <dbReference type="ARBA" id="ARBA00022777"/>
    </source>
</evidence>
<reference evidence="7 8" key="1">
    <citation type="submission" date="2019-06" db="EMBL/GenBank/DDBJ databases">
        <title>Genomic Encyclopedia of Type Strains, Phase IV (KMG-V): Genome sequencing to study the core and pangenomes of soil and plant-associated prokaryotes.</title>
        <authorList>
            <person name="Whitman W."/>
        </authorList>
    </citation>
    <scope>NUCLEOTIDE SEQUENCE [LARGE SCALE GENOMIC DNA]</scope>
    <source>
        <strain evidence="7 8">BR 10355</strain>
    </source>
</reference>
<dbReference type="InterPro" id="IPR002575">
    <property type="entry name" value="Aminoglycoside_PTrfase"/>
</dbReference>
<dbReference type="RefSeq" id="WP_167529392.1">
    <property type="nucleotide sequence ID" value="NZ_VITY01000020.1"/>
</dbReference>
<keyword evidence="8" id="KW-1185">Reference proteome</keyword>
<evidence type="ECO:0000313" key="8">
    <source>
        <dbReference type="Proteomes" id="UP000321304"/>
    </source>
</evidence>
<comment type="caution">
    <text evidence="7">The sequence shown here is derived from an EMBL/GenBank/DDBJ whole genome shotgun (WGS) entry which is preliminary data.</text>
</comment>
<dbReference type="Pfam" id="PF01636">
    <property type="entry name" value="APH"/>
    <property type="match status" value="1"/>
</dbReference>
<gene>
    <name evidence="7" type="ORF">FBZ93_12091</name>
</gene>
<dbReference type="AlphaFoldDB" id="A0A560KX34"/>